<keyword evidence="3" id="KW-1185">Reference proteome</keyword>
<keyword evidence="1" id="KW-0175">Coiled coil</keyword>
<proteinExistence type="predicted"/>
<evidence type="ECO:0000256" key="1">
    <source>
        <dbReference type="SAM" id="Coils"/>
    </source>
</evidence>
<dbReference type="Proteomes" id="UP000028664">
    <property type="component" value="Segment"/>
</dbReference>
<sequence>MPLERRDPVSKARLFVPTPRERSLVQSQRLLDAKLEEVTELEKKLNKLIEKMDNKDT</sequence>
<dbReference type="GeneID" id="20283451"/>
<dbReference type="KEGG" id="vg:20283451"/>
<feature type="coiled-coil region" evidence="1">
    <location>
        <begin position="24"/>
        <end position="55"/>
    </location>
</feature>
<dbReference type="RefSeq" id="YP_009056433.1">
    <property type="nucleotide sequence ID" value="NC_024792.1"/>
</dbReference>
<evidence type="ECO:0000313" key="2">
    <source>
        <dbReference type="EMBL" id="AII28065.1"/>
    </source>
</evidence>
<dbReference type="EMBL" id="KM051843">
    <property type="protein sequence ID" value="AII28065.1"/>
    <property type="molecule type" value="Genomic_DNA"/>
</dbReference>
<name>A0A076GDH3_9CAUD</name>
<organism evidence="2 3">
    <name type="scientific">Bacillus phage Bobb</name>
    <dbReference type="NCBI Taxonomy" id="1527469"/>
    <lineage>
        <taxon>Viruses</taxon>
        <taxon>Duplodnaviria</taxon>
        <taxon>Heunggongvirae</taxon>
        <taxon>Uroviricota</taxon>
        <taxon>Caudoviricetes</taxon>
        <taxon>Herelleviridae</taxon>
        <taxon>Bastillevirinae</taxon>
        <taxon>Agatevirus</taxon>
        <taxon>Agatevirus bobb</taxon>
    </lineage>
</organism>
<dbReference type="OrthoDB" id="27071at10239"/>
<evidence type="ECO:0000313" key="3">
    <source>
        <dbReference type="Proteomes" id="UP000028664"/>
    </source>
</evidence>
<accession>A0A076GDH3</accession>
<reference evidence="2 3" key="1">
    <citation type="submission" date="2014-06" db="EMBL/GenBank/DDBJ databases">
        <title>Bioinformatic genomic analysis of Bacillus phage Bobb.</title>
        <authorList>
            <person name="Lewis H.M.N."/>
            <person name="Temple L."/>
            <person name="Barth R.N."/>
            <person name="Bowles K.M."/>
            <person name="Churchin D.I."/>
            <person name="Scott-Croshaw C."/>
            <person name="Glasgow G.H."/>
            <person name="Gloe M.W."/>
            <person name="McGough T.M."/>
            <person name="Nutbrown S.A."/>
            <person name="Romulus S.R."/>
            <person name="Sanders K.A.M."/>
            <person name="Diachok C.R."/>
            <person name="Serigano J.P."/>
            <person name="Shin D."/>
            <person name="Suresh M.H."/>
            <person name="Conner A.R.N."/>
            <person name="Korba R.M."/>
            <person name="Livermore R.J."/>
            <person name="Rohlf M.B."/>
            <person name="Utterback S.D."/>
            <person name="Wilson V.E."/>
        </authorList>
    </citation>
    <scope>NUCLEOTIDE SEQUENCE [LARGE SCALE GENOMIC DNA]</scope>
</reference>
<protein>
    <submittedName>
        <fullName evidence="2">Uncharacterized protein</fullName>
    </submittedName>
</protein>